<comment type="caution">
    <text evidence="2">The sequence shown here is derived from an EMBL/GenBank/DDBJ whole genome shotgun (WGS) entry which is preliminary data.</text>
</comment>
<evidence type="ECO:0000313" key="2">
    <source>
        <dbReference type="EMBL" id="ORX66700.1"/>
    </source>
</evidence>
<dbReference type="OrthoDB" id="5598848at2759"/>
<name>A0A1Y1VZL3_9FUNG</name>
<dbReference type="AlphaFoldDB" id="A0A1Y1VZL3"/>
<keyword evidence="3" id="KW-1185">Reference proteome</keyword>
<feature type="region of interest" description="Disordered" evidence="1">
    <location>
        <begin position="197"/>
        <end position="222"/>
    </location>
</feature>
<dbReference type="Proteomes" id="UP000193922">
    <property type="component" value="Unassembled WGS sequence"/>
</dbReference>
<evidence type="ECO:0000256" key="1">
    <source>
        <dbReference type="SAM" id="MobiDB-lite"/>
    </source>
</evidence>
<accession>A0A1Y1VZL3</accession>
<dbReference type="GeneID" id="63808485"/>
<proteinExistence type="predicted"/>
<sequence>MSVVSAIPGVGKLFGEQKEQGRSRRKPSSSRPHGPDPSTNSYMSGSGSYMSGGPGSPVADVSPPGDTGIMEKIVDIMDSFALPALIFGARSLVKREIAPLVGRYAADYPLVEAEEEAGSAPRPIRRGDPEEFKFAAPGLRYKDIDQRLENVVLRPFSKVRKFRRAPEVWDDTEALAIADKVKAHNNAARHAVNVERTRRTRSLGTAQNANNESLPNPRRSRRQHAVLTGMRAAVSVQLAAMHAASVGSWAGLGVAARPTMARRAGGRGITAWCMTAARVRLRRDSLAAAMAMMRKRRIGQHPSLAVPPVTLLSTTRVRR</sequence>
<feature type="compositionally biased region" description="Polar residues" evidence="1">
    <location>
        <begin position="202"/>
        <end position="214"/>
    </location>
</feature>
<reference evidence="2 3" key="1">
    <citation type="submission" date="2016-07" db="EMBL/GenBank/DDBJ databases">
        <title>Pervasive Adenine N6-methylation of Active Genes in Fungi.</title>
        <authorList>
            <consortium name="DOE Joint Genome Institute"/>
            <person name="Mondo S.J."/>
            <person name="Dannebaum R.O."/>
            <person name="Kuo R.C."/>
            <person name="Labutti K."/>
            <person name="Haridas S."/>
            <person name="Kuo A."/>
            <person name="Salamov A."/>
            <person name="Ahrendt S.R."/>
            <person name="Lipzen A."/>
            <person name="Sullivan W."/>
            <person name="Andreopoulos W.B."/>
            <person name="Clum A."/>
            <person name="Lindquist E."/>
            <person name="Daum C."/>
            <person name="Ramamoorthy G.K."/>
            <person name="Gryganskyi A."/>
            <person name="Culley D."/>
            <person name="Magnuson J.K."/>
            <person name="James T.Y."/>
            <person name="O'Malley M.A."/>
            <person name="Stajich J.E."/>
            <person name="Spatafora J.W."/>
            <person name="Visel A."/>
            <person name="Grigoriev I.V."/>
        </authorList>
    </citation>
    <scope>NUCLEOTIDE SEQUENCE [LARGE SCALE GENOMIC DNA]</scope>
    <source>
        <strain evidence="2 3">ATCC 12442</strain>
    </source>
</reference>
<dbReference type="RefSeq" id="XP_040740659.1">
    <property type="nucleotide sequence ID" value="XM_040891837.1"/>
</dbReference>
<gene>
    <name evidence="2" type="ORF">DL89DRAFT_58441</name>
</gene>
<dbReference type="EMBL" id="MCFD01000014">
    <property type="protein sequence ID" value="ORX66700.1"/>
    <property type="molecule type" value="Genomic_DNA"/>
</dbReference>
<protein>
    <submittedName>
        <fullName evidence="2">Uncharacterized protein</fullName>
    </submittedName>
</protein>
<feature type="region of interest" description="Disordered" evidence="1">
    <location>
        <begin position="1"/>
        <end position="64"/>
    </location>
</feature>
<evidence type="ECO:0000313" key="3">
    <source>
        <dbReference type="Proteomes" id="UP000193922"/>
    </source>
</evidence>
<organism evidence="2 3">
    <name type="scientific">Linderina pennispora</name>
    <dbReference type="NCBI Taxonomy" id="61395"/>
    <lineage>
        <taxon>Eukaryota</taxon>
        <taxon>Fungi</taxon>
        <taxon>Fungi incertae sedis</taxon>
        <taxon>Zoopagomycota</taxon>
        <taxon>Kickxellomycotina</taxon>
        <taxon>Kickxellomycetes</taxon>
        <taxon>Kickxellales</taxon>
        <taxon>Kickxellaceae</taxon>
        <taxon>Linderina</taxon>
    </lineage>
</organism>